<dbReference type="Proteomes" id="UP000483820">
    <property type="component" value="Chromosome III"/>
</dbReference>
<evidence type="ECO:0000256" key="1">
    <source>
        <dbReference type="SAM" id="Phobius"/>
    </source>
</evidence>
<dbReference type="RefSeq" id="XP_053587279.1">
    <property type="nucleotide sequence ID" value="XM_053727702.1"/>
</dbReference>
<evidence type="ECO:0000313" key="2">
    <source>
        <dbReference type="EMBL" id="KAF1761869.1"/>
    </source>
</evidence>
<dbReference type="EMBL" id="WUAV01000003">
    <property type="protein sequence ID" value="KAF1761869.1"/>
    <property type="molecule type" value="Genomic_DNA"/>
</dbReference>
<proteinExistence type="predicted"/>
<evidence type="ECO:0000313" key="3">
    <source>
        <dbReference type="Proteomes" id="UP000483820"/>
    </source>
</evidence>
<keyword evidence="1" id="KW-1133">Transmembrane helix</keyword>
<keyword evidence="1" id="KW-0472">Membrane</keyword>
<protein>
    <submittedName>
        <fullName evidence="2">Uncharacterized protein</fullName>
    </submittedName>
</protein>
<feature type="transmembrane region" description="Helical" evidence="1">
    <location>
        <begin position="6"/>
        <end position="24"/>
    </location>
</feature>
<accession>A0A6A5H4D1</accession>
<comment type="caution">
    <text evidence="2">The sequence shown here is derived from an EMBL/GenBank/DDBJ whole genome shotgun (WGS) entry which is preliminary data.</text>
</comment>
<dbReference type="CTD" id="78774959"/>
<dbReference type="Pfam" id="PF06678">
    <property type="entry name" value="DUF1179"/>
    <property type="match status" value="1"/>
</dbReference>
<dbReference type="GeneID" id="78774959"/>
<name>A0A6A5H4D1_CAERE</name>
<reference evidence="2 3" key="1">
    <citation type="submission" date="2019-12" db="EMBL/GenBank/DDBJ databases">
        <title>Chromosome-level assembly of the Caenorhabditis remanei genome.</title>
        <authorList>
            <person name="Teterina A.A."/>
            <person name="Willis J.H."/>
            <person name="Phillips P.C."/>
        </authorList>
    </citation>
    <scope>NUCLEOTIDE SEQUENCE [LARGE SCALE GENOMIC DNA]</scope>
    <source>
        <strain evidence="2 3">PX506</strain>
        <tissue evidence="2">Whole organism</tissue>
    </source>
</reference>
<organism evidence="2 3">
    <name type="scientific">Caenorhabditis remanei</name>
    <name type="common">Caenorhabditis vulgaris</name>
    <dbReference type="NCBI Taxonomy" id="31234"/>
    <lineage>
        <taxon>Eukaryota</taxon>
        <taxon>Metazoa</taxon>
        <taxon>Ecdysozoa</taxon>
        <taxon>Nematoda</taxon>
        <taxon>Chromadorea</taxon>
        <taxon>Rhabditida</taxon>
        <taxon>Rhabditina</taxon>
        <taxon>Rhabditomorpha</taxon>
        <taxon>Rhabditoidea</taxon>
        <taxon>Rhabditidae</taxon>
        <taxon>Peloderinae</taxon>
        <taxon>Caenorhabditis</taxon>
    </lineage>
</organism>
<dbReference type="InterPro" id="IPR009564">
    <property type="entry name" value="DUF1179"/>
</dbReference>
<gene>
    <name evidence="2" type="ORF">GCK72_010128</name>
</gene>
<sequence>MHFFWFLWQHIHIVFFLLFPYSLVQCKPKKKFQGDSRVQLVDQNTPINATSKKDAHRPISQAVPKSMPLEKTKANVTDDTLANVASIAPDVSTGKPPKP</sequence>
<dbReference type="KEGG" id="crq:GCK72_010128"/>
<keyword evidence="1" id="KW-0812">Transmembrane</keyword>
<dbReference type="AlphaFoldDB" id="A0A6A5H4D1"/>